<keyword evidence="1" id="KW-0378">Hydrolase</keyword>
<dbReference type="InterPro" id="IPR050261">
    <property type="entry name" value="FrsA_esterase"/>
</dbReference>
<sequence length="251" mass="27894">MEPDDVEEGRVRLSVDGQKLTGTLLTPEAPVPGFLFVHGWGGDQEEDLGLAEDLARLGCICFTFDLRGHAESDASRDEVTRQNGLDDVTAAYDYLASQPLIDPSAIGVIGTSYGGYLSALLTSIRDVRWLALRVPALYPDERWEVPKAKLDKDAVRAYRQQLRTPQEDKALSACAAFKGDVLIVQSGKDDRIPPEVIASYQAAFKDANSFSHRIMAEATHAMRDPAHQRLYATLLINWVEEMVRASRRSYR</sequence>
<dbReference type="PROSITE" id="PS00708">
    <property type="entry name" value="PRO_ENDOPEP_SER"/>
    <property type="match status" value="1"/>
</dbReference>
<feature type="domain" description="Peptidase S9 prolyl oligopeptidase catalytic" evidence="2">
    <location>
        <begin position="54"/>
        <end position="243"/>
    </location>
</feature>
<dbReference type="InterPro" id="IPR001375">
    <property type="entry name" value="Peptidase_S9_cat"/>
</dbReference>
<comment type="caution">
    <text evidence="3">The sequence shown here is derived from an EMBL/GenBank/DDBJ whole genome shotgun (WGS) entry which is preliminary data.</text>
</comment>
<dbReference type="GO" id="GO:0004252">
    <property type="term" value="F:serine-type endopeptidase activity"/>
    <property type="evidence" value="ECO:0007669"/>
    <property type="project" value="InterPro"/>
</dbReference>
<accession>A0A0B4CPF2</accession>
<evidence type="ECO:0000313" key="4">
    <source>
        <dbReference type="Proteomes" id="UP000031166"/>
    </source>
</evidence>
<dbReference type="MEROPS" id="S09.A58"/>
<proteinExistence type="predicted"/>
<dbReference type="InterPro" id="IPR029058">
    <property type="entry name" value="AB_hydrolase_fold"/>
</dbReference>
<gene>
    <name evidence="3" type="ORF">RM53_16305</name>
</gene>
<evidence type="ECO:0000256" key="1">
    <source>
        <dbReference type="ARBA" id="ARBA00022801"/>
    </source>
</evidence>
<dbReference type="AlphaFoldDB" id="A0A0B4CPF2"/>
<dbReference type="EMBL" id="JWSY01000055">
    <property type="protein sequence ID" value="KIC53940.1"/>
    <property type="molecule type" value="Genomic_DNA"/>
</dbReference>
<dbReference type="Pfam" id="PF00326">
    <property type="entry name" value="Peptidase_S9"/>
    <property type="match status" value="1"/>
</dbReference>
<dbReference type="SUPFAM" id="SSF53474">
    <property type="entry name" value="alpha/beta-Hydrolases"/>
    <property type="match status" value="1"/>
</dbReference>
<dbReference type="PANTHER" id="PTHR22946:SF5">
    <property type="entry name" value="PEPTIDASE S9 PROLYL OLIGOPEPTIDASE CATALYTIC DOMAIN-CONTAINING PROTEIN"/>
    <property type="match status" value="1"/>
</dbReference>
<reference evidence="3 4" key="1">
    <citation type="submission" date="2014-12" db="EMBL/GenBank/DDBJ databases">
        <title>Genome sequencing of Brevundimonas nasdae TPW30.</title>
        <authorList>
            <person name="Tan P.W."/>
            <person name="Chan K.-G."/>
        </authorList>
    </citation>
    <scope>NUCLEOTIDE SEQUENCE [LARGE SCALE GENOMIC DNA]</scope>
    <source>
        <strain evidence="3 4">TPW30</strain>
    </source>
</reference>
<dbReference type="GO" id="GO:0006508">
    <property type="term" value="P:proteolysis"/>
    <property type="evidence" value="ECO:0007669"/>
    <property type="project" value="InterPro"/>
</dbReference>
<name>A0A0B4CPF2_9CAUL</name>
<evidence type="ECO:0000259" key="2">
    <source>
        <dbReference type="Pfam" id="PF00326"/>
    </source>
</evidence>
<dbReference type="InterPro" id="IPR002471">
    <property type="entry name" value="Pept_S9_AS"/>
</dbReference>
<organism evidence="3 4">
    <name type="scientific">Brevundimonas nasdae</name>
    <dbReference type="NCBI Taxonomy" id="172043"/>
    <lineage>
        <taxon>Bacteria</taxon>
        <taxon>Pseudomonadati</taxon>
        <taxon>Pseudomonadota</taxon>
        <taxon>Alphaproteobacteria</taxon>
        <taxon>Caulobacterales</taxon>
        <taxon>Caulobacteraceae</taxon>
        <taxon>Brevundimonas</taxon>
    </lineage>
</organism>
<evidence type="ECO:0000313" key="3">
    <source>
        <dbReference type="EMBL" id="KIC53940.1"/>
    </source>
</evidence>
<protein>
    <submittedName>
        <fullName evidence="3">Permease</fullName>
    </submittedName>
</protein>
<dbReference type="Gene3D" id="3.40.50.1820">
    <property type="entry name" value="alpha/beta hydrolase"/>
    <property type="match status" value="1"/>
</dbReference>
<dbReference type="Proteomes" id="UP000031166">
    <property type="component" value="Unassembled WGS sequence"/>
</dbReference>
<dbReference type="PANTHER" id="PTHR22946">
    <property type="entry name" value="DIENELACTONE HYDROLASE DOMAIN-CONTAINING PROTEIN-RELATED"/>
    <property type="match status" value="1"/>
</dbReference>
<dbReference type="STRING" id="172043.RM53_16305"/>